<evidence type="ECO:0000313" key="8">
    <source>
        <dbReference type="EMBL" id="ODQ64078.1"/>
    </source>
</evidence>
<evidence type="ECO:0000256" key="5">
    <source>
        <dbReference type="ARBA" id="ARBA00022989"/>
    </source>
</evidence>
<feature type="transmembrane region" description="Helical" evidence="7">
    <location>
        <begin position="30"/>
        <end position="54"/>
    </location>
</feature>
<dbReference type="Proteomes" id="UP000095009">
    <property type="component" value="Unassembled WGS sequence"/>
</dbReference>
<dbReference type="Pfam" id="PF06645">
    <property type="entry name" value="SPC12"/>
    <property type="match status" value="1"/>
</dbReference>
<dbReference type="EMBL" id="KV454413">
    <property type="protein sequence ID" value="ODQ64078.1"/>
    <property type="molecule type" value="Genomic_DNA"/>
</dbReference>
<organism evidence="8 9">
    <name type="scientific">Nadsonia fulvescens var. elongata DSM 6958</name>
    <dbReference type="NCBI Taxonomy" id="857566"/>
    <lineage>
        <taxon>Eukaryota</taxon>
        <taxon>Fungi</taxon>
        <taxon>Dikarya</taxon>
        <taxon>Ascomycota</taxon>
        <taxon>Saccharomycotina</taxon>
        <taxon>Dipodascomycetes</taxon>
        <taxon>Dipodascales</taxon>
        <taxon>Dipodascales incertae sedis</taxon>
        <taxon>Nadsonia</taxon>
    </lineage>
</organism>
<evidence type="ECO:0000313" key="9">
    <source>
        <dbReference type="Proteomes" id="UP000095009"/>
    </source>
</evidence>
<reference evidence="8 9" key="1">
    <citation type="journal article" date="2016" name="Proc. Natl. Acad. Sci. U.S.A.">
        <title>Comparative genomics of biotechnologically important yeasts.</title>
        <authorList>
            <person name="Riley R."/>
            <person name="Haridas S."/>
            <person name="Wolfe K.H."/>
            <person name="Lopes M.R."/>
            <person name="Hittinger C.T."/>
            <person name="Goeker M."/>
            <person name="Salamov A.A."/>
            <person name="Wisecaver J.H."/>
            <person name="Long T.M."/>
            <person name="Calvey C.H."/>
            <person name="Aerts A.L."/>
            <person name="Barry K.W."/>
            <person name="Choi C."/>
            <person name="Clum A."/>
            <person name="Coughlan A.Y."/>
            <person name="Deshpande S."/>
            <person name="Douglass A.P."/>
            <person name="Hanson S.J."/>
            <person name="Klenk H.-P."/>
            <person name="LaButti K.M."/>
            <person name="Lapidus A."/>
            <person name="Lindquist E.A."/>
            <person name="Lipzen A.M."/>
            <person name="Meier-Kolthoff J.P."/>
            <person name="Ohm R.A."/>
            <person name="Otillar R.P."/>
            <person name="Pangilinan J.L."/>
            <person name="Peng Y."/>
            <person name="Rokas A."/>
            <person name="Rosa C.A."/>
            <person name="Scheuner C."/>
            <person name="Sibirny A.A."/>
            <person name="Slot J.C."/>
            <person name="Stielow J.B."/>
            <person name="Sun H."/>
            <person name="Kurtzman C.P."/>
            <person name="Blackwell M."/>
            <person name="Grigoriev I.V."/>
            <person name="Jeffries T.W."/>
        </authorList>
    </citation>
    <scope>NUCLEOTIDE SEQUENCE [LARGE SCALE GENOMIC DNA]</scope>
    <source>
        <strain evidence="8 9">DSM 6958</strain>
    </source>
</reference>
<dbReference type="InterPro" id="IPR009542">
    <property type="entry name" value="Spc1/SPCS1"/>
</dbReference>
<comment type="similarity">
    <text evidence="2">Belongs to the SPCS1 family.</text>
</comment>
<dbReference type="GO" id="GO:0005787">
    <property type="term" value="C:signal peptidase complex"/>
    <property type="evidence" value="ECO:0007669"/>
    <property type="project" value="InterPro"/>
</dbReference>
<keyword evidence="6 7" id="KW-0472">Membrane</keyword>
<keyword evidence="5 7" id="KW-1133">Transmembrane helix</keyword>
<sequence length="75" mass="8596">MDAIKDIVEATIDYEGQKKAYKYQNLIIKWGANIAVTVYGFLVTGILTAVVVVYPWNYYRKNPINWQVPGLQAEE</sequence>
<dbReference type="AlphaFoldDB" id="A0A1E3PFD9"/>
<proteinExistence type="inferred from homology"/>
<evidence type="ECO:0000256" key="6">
    <source>
        <dbReference type="ARBA" id="ARBA00023136"/>
    </source>
</evidence>
<comment type="subcellular location">
    <subcellularLocation>
        <location evidence="1">Endoplasmic reticulum membrane</location>
        <topology evidence="1">Multi-pass membrane protein</topology>
    </subcellularLocation>
</comment>
<gene>
    <name evidence="8" type="ORF">NADFUDRAFT_67430</name>
</gene>
<keyword evidence="9" id="KW-1185">Reference proteome</keyword>
<protein>
    <submittedName>
        <fullName evidence="8">Uncharacterized protein</fullName>
    </submittedName>
</protein>
<name>A0A1E3PFD9_9ASCO</name>
<dbReference type="GO" id="GO:0006465">
    <property type="term" value="P:signal peptide processing"/>
    <property type="evidence" value="ECO:0007669"/>
    <property type="project" value="InterPro"/>
</dbReference>
<evidence type="ECO:0000256" key="3">
    <source>
        <dbReference type="ARBA" id="ARBA00022692"/>
    </source>
</evidence>
<keyword evidence="3 7" id="KW-0812">Transmembrane</keyword>
<dbReference type="OrthoDB" id="263893at2759"/>
<evidence type="ECO:0000256" key="7">
    <source>
        <dbReference type="SAM" id="Phobius"/>
    </source>
</evidence>
<evidence type="ECO:0000256" key="1">
    <source>
        <dbReference type="ARBA" id="ARBA00004477"/>
    </source>
</evidence>
<accession>A0A1E3PFD9</accession>
<keyword evidence="4" id="KW-0256">Endoplasmic reticulum</keyword>
<evidence type="ECO:0000256" key="4">
    <source>
        <dbReference type="ARBA" id="ARBA00022824"/>
    </source>
</evidence>
<evidence type="ECO:0000256" key="2">
    <source>
        <dbReference type="ARBA" id="ARBA00005245"/>
    </source>
</evidence>